<keyword evidence="4 9" id="KW-0812">Transmembrane</keyword>
<organism evidence="12 13">
    <name type="scientific">Hwangdonia lutea</name>
    <dbReference type="NCBI Taxonomy" id="3075823"/>
    <lineage>
        <taxon>Bacteria</taxon>
        <taxon>Pseudomonadati</taxon>
        <taxon>Bacteroidota</taxon>
        <taxon>Flavobacteriia</taxon>
        <taxon>Flavobacteriales</taxon>
        <taxon>Flavobacteriaceae</taxon>
        <taxon>Hwangdonia</taxon>
    </lineage>
</organism>
<dbReference type="Gene3D" id="1.20.1560.10">
    <property type="entry name" value="ABC transporter type 1, transmembrane domain"/>
    <property type="match status" value="1"/>
</dbReference>
<dbReference type="FunFam" id="3.40.50.300:FF:000221">
    <property type="entry name" value="Multidrug ABC transporter ATP-binding protein"/>
    <property type="match status" value="1"/>
</dbReference>
<dbReference type="PANTHER" id="PTHR43394:SF1">
    <property type="entry name" value="ATP-BINDING CASSETTE SUB-FAMILY B MEMBER 10, MITOCHONDRIAL"/>
    <property type="match status" value="1"/>
</dbReference>
<evidence type="ECO:0000256" key="6">
    <source>
        <dbReference type="ARBA" id="ARBA00022840"/>
    </source>
</evidence>
<feature type="transmembrane region" description="Helical" evidence="9">
    <location>
        <begin position="32"/>
        <end position="53"/>
    </location>
</feature>
<dbReference type="GO" id="GO:0015421">
    <property type="term" value="F:ABC-type oligopeptide transporter activity"/>
    <property type="evidence" value="ECO:0007669"/>
    <property type="project" value="TreeGrafter"/>
</dbReference>
<keyword evidence="2" id="KW-0813">Transport</keyword>
<protein>
    <submittedName>
        <fullName evidence="12">ABC transporter ATP-binding protein</fullName>
    </submittedName>
</protein>
<dbReference type="PROSITE" id="PS50893">
    <property type="entry name" value="ABC_TRANSPORTER_2"/>
    <property type="match status" value="1"/>
</dbReference>
<evidence type="ECO:0000256" key="3">
    <source>
        <dbReference type="ARBA" id="ARBA00022475"/>
    </source>
</evidence>
<keyword evidence="8 9" id="KW-0472">Membrane</keyword>
<dbReference type="Proteomes" id="UP001302486">
    <property type="component" value="Chromosome"/>
</dbReference>
<keyword evidence="3" id="KW-1003">Cell membrane</keyword>
<keyword evidence="7 9" id="KW-1133">Transmembrane helix</keyword>
<evidence type="ECO:0000256" key="1">
    <source>
        <dbReference type="ARBA" id="ARBA00004651"/>
    </source>
</evidence>
<evidence type="ECO:0000313" key="12">
    <source>
        <dbReference type="EMBL" id="WOD43416.1"/>
    </source>
</evidence>
<evidence type="ECO:0000256" key="9">
    <source>
        <dbReference type="SAM" id="Phobius"/>
    </source>
</evidence>
<dbReference type="GO" id="GO:0016887">
    <property type="term" value="F:ATP hydrolysis activity"/>
    <property type="evidence" value="ECO:0007669"/>
    <property type="project" value="InterPro"/>
</dbReference>
<keyword evidence="6 12" id="KW-0067">ATP-binding</keyword>
<feature type="domain" description="ABC transporter" evidence="10">
    <location>
        <begin position="354"/>
        <end position="594"/>
    </location>
</feature>
<keyword evidence="13" id="KW-1185">Reference proteome</keyword>
<dbReference type="AlphaFoldDB" id="A0AA97ELZ3"/>
<dbReference type="InterPro" id="IPR003439">
    <property type="entry name" value="ABC_transporter-like_ATP-bd"/>
</dbReference>
<dbReference type="PROSITE" id="PS50929">
    <property type="entry name" value="ABC_TM1F"/>
    <property type="match status" value="1"/>
</dbReference>
<name>A0AA97ELZ3_9FLAO</name>
<dbReference type="InterPro" id="IPR003593">
    <property type="entry name" value="AAA+_ATPase"/>
</dbReference>
<feature type="domain" description="ABC transmembrane type-1" evidence="11">
    <location>
        <begin position="36"/>
        <end position="320"/>
    </location>
</feature>
<sequence>MQNIKKKIEKLKKNLNLKRTLGLIWSITKGKVIYTVLIMIMESLVFMGSLYVFKLLIDIVALPDRNEKYDLAVLYIIAAGIAAITLVVLSSLASYITQKHAFLISEYVDDKIHSIAIALDLSFYESPAYFNTLNRAKNAGPDRPSAILTNIISIVKNLMTLTVIGIALISINWVLMPLLALFVLPTLYVRLKFADKLYEWQIQKTPTERKSKYLSSLITGEVAAKEIKSFGLGHYIRSMYKNLRIYLLLEDLRINKKGITNEAVTQILAAAGVYSCIAYICLSALNGESSIGDIALFLIVFPQLFGIMQGLSGEISSLYKNNIFLSYLYDLFDLENKMKDPQKPVLISQNSPDLTLKNVHFCYPHANKTVLKNINLKIPAGKVVALVGLNGSGKTTLIKLLCRLYDPTSGAIKLGGENIKNFKTDDYRKQISVVFQDFVKFNMSVTENIQFGNIHEEADHDFIKDSAIKSGAHEYIKEFPDGYNTTMGRIFDNGREVSIGQWQKLAIARALYSKSQFIIFDEATSALDAKSEQEIFDDLREHIGNRGILVISHRVSAVKHADYIYVMSEGEIAQEGTHEKLISENGDYAKLFKRKKTIAANKTSENGAE</sequence>
<evidence type="ECO:0000256" key="8">
    <source>
        <dbReference type="ARBA" id="ARBA00023136"/>
    </source>
</evidence>
<dbReference type="SUPFAM" id="SSF90123">
    <property type="entry name" value="ABC transporter transmembrane region"/>
    <property type="match status" value="1"/>
</dbReference>
<dbReference type="RefSeq" id="WP_316983101.1">
    <property type="nucleotide sequence ID" value="NZ_CP136521.1"/>
</dbReference>
<dbReference type="Gene3D" id="3.40.50.300">
    <property type="entry name" value="P-loop containing nucleotide triphosphate hydrolases"/>
    <property type="match status" value="1"/>
</dbReference>
<dbReference type="SUPFAM" id="SSF52540">
    <property type="entry name" value="P-loop containing nucleoside triphosphate hydrolases"/>
    <property type="match status" value="1"/>
</dbReference>
<dbReference type="KEGG" id="hws:RNZ46_15610"/>
<evidence type="ECO:0000256" key="5">
    <source>
        <dbReference type="ARBA" id="ARBA00022741"/>
    </source>
</evidence>
<proteinExistence type="predicted"/>
<dbReference type="InterPro" id="IPR011527">
    <property type="entry name" value="ABC1_TM_dom"/>
</dbReference>
<evidence type="ECO:0000259" key="11">
    <source>
        <dbReference type="PROSITE" id="PS50929"/>
    </source>
</evidence>
<dbReference type="Pfam" id="PF00005">
    <property type="entry name" value="ABC_tran"/>
    <property type="match status" value="1"/>
</dbReference>
<evidence type="ECO:0000256" key="2">
    <source>
        <dbReference type="ARBA" id="ARBA00022448"/>
    </source>
</evidence>
<dbReference type="InterPro" id="IPR027417">
    <property type="entry name" value="P-loop_NTPase"/>
</dbReference>
<reference evidence="13" key="1">
    <citation type="submission" date="2024-06" db="EMBL/GenBank/DDBJ databases">
        <title>Hwangdonia haimaensis gen. nov., sp. nov., a member of the family Flavobacteriaceae isolated from the haima cold seep.</title>
        <authorList>
            <person name="Li J."/>
        </authorList>
    </citation>
    <scope>NUCLEOTIDE SEQUENCE [LARGE SCALE GENOMIC DNA]</scope>
    <source>
        <strain evidence="13">SCSIO 19198</strain>
    </source>
</reference>
<comment type="subcellular location">
    <subcellularLocation>
        <location evidence="1">Cell membrane</location>
        <topology evidence="1">Multi-pass membrane protein</topology>
    </subcellularLocation>
</comment>
<evidence type="ECO:0000313" key="13">
    <source>
        <dbReference type="Proteomes" id="UP001302486"/>
    </source>
</evidence>
<dbReference type="GO" id="GO:0005886">
    <property type="term" value="C:plasma membrane"/>
    <property type="evidence" value="ECO:0007669"/>
    <property type="project" value="UniProtKB-SubCell"/>
</dbReference>
<feature type="transmembrane region" description="Helical" evidence="9">
    <location>
        <begin position="73"/>
        <end position="96"/>
    </location>
</feature>
<accession>A0AA97ELZ3</accession>
<keyword evidence="5" id="KW-0547">Nucleotide-binding</keyword>
<evidence type="ECO:0000256" key="7">
    <source>
        <dbReference type="ARBA" id="ARBA00022989"/>
    </source>
</evidence>
<dbReference type="GO" id="GO:0005524">
    <property type="term" value="F:ATP binding"/>
    <property type="evidence" value="ECO:0007669"/>
    <property type="project" value="UniProtKB-KW"/>
</dbReference>
<evidence type="ECO:0000259" key="10">
    <source>
        <dbReference type="PROSITE" id="PS50893"/>
    </source>
</evidence>
<dbReference type="PANTHER" id="PTHR43394">
    <property type="entry name" value="ATP-DEPENDENT PERMEASE MDL1, MITOCHONDRIAL"/>
    <property type="match status" value="1"/>
</dbReference>
<evidence type="ECO:0000256" key="4">
    <source>
        <dbReference type="ARBA" id="ARBA00022692"/>
    </source>
</evidence>
<dbReference type="InterPro" id="IPR036640">
    <property type="entry name" value="ABC1_TM_sf"/>
</dbReference>
<dbReference type="SMART" id="SM00382">
    <property type="entry name" value="AAA"/>
    <property type="match status" value="1"/>
</dbReference>
<dbReference type="EMBL" id="CP136521">
    <property type="protein sequence ID" value="WOD43416.1"/>
    <property type="molecule type" value="Genomic_DNA"/>
</dbReference>
<dbReference type="InterPro" id="IPR039421">
    <property type="entry name" value="Type_1_exporter"/>
</dbReference>
<gene>
    <name evidence="12" type="ORF">RNZ46_15610</name>
</gene>